<sequence length="859" mass="90172">MSNFVARPSRFPTAIRLGLRDLRGGIRGFGTFIACIALGVAAIAGVGSFARGLVEGLEREGRVILGADASFQLLHTELPAAVVAALGERGTVATMATTRAMARTTATGDATKSSLVELKAVDPGLYPLVGRLETEPATTAAAALAPRDGLPGALVEAALLARLDLKVGDSLILGDRPLRIAGVIRSEPDRLAGGLGFGPRLILSLDAFRASGLIQPGSLIRWMYQLDLGSSQTSEADIRRVVADMRSRFPDAGFEVRTRMNASPQLASQIERFSQFLTLVGLTALLVGGVGVANAVASLVDRKRDDIATLKALGATGGLVFAATLTQVGLLALVGTAIGLAAGAALPSLVVGAFGSVIPIPVSTTVQPLELATAAAYGLLVALAFALWPLGRAHDIPVSALFRDTVDGTRRWPRPRYLALVAGTLAVLVGLSVATSFNPRLAMGFMAGAAGIFVTLRLVAAGIMAIAARMPRARNTSLRLAVANLHRPGALTPSVVLSLGLGLTLLAVIALVDASFRRQIEDALPARAPSFFFVDIVNAEAPRFDAFIAEKAPDAELNRVPMLRGRFVRLGGRPVEEIRARDDIAWALRGDRGITYAASVPQNSRVVEGSWWPADYNGPPLVSFDERMGQGFGLKIGDEVTVNVLGRNITARIANFRNIQWDNLGINFIVVFSPNTFRGAPHAHLATLTYRHAATAAEEIALLQQVASAFPAVTTVRVKDALEAVGQLATQIGTGIRGASIVTLVAAILVLAGALAAGHRARVYDAVILKTLGAPRAMLIRTYATEYALLGTVTALFGLAAGSVTAWVITTRVMNIPFAFAPLEAALIILLAILLTVGFGLVGTWRALGEKPAPVLRNM</sequence>
<feature type="transmembrane region" description="Helical" evidence="6">
    <location>
        <begin position="489"/>
        <end position="512"/>
    </location>
</feature>
<feature type="transmembrane region" description="Helical" evidence="6">
    <location>
        <begin position="417"/>
        <end position="437"/>
    </location>
</feature>
<feature type="transmembrane region" description="Helical" evidence="6">
    <location>
        <begin position="340"/>
        <end position="362"/>
    </location>
</feature>
<keyword evidence="10" id="KW-1185">Reference proteome</keyword>
<dbReference type="RefSeq" id="WP_108178905.1">
    <property type="nucleotide sequence ID" value="NZ_PZZL01000009.1"/>
</dbReference>
<dbReference type="GO" id="GO:0005886">
    <property type="term" value="C:plasma membrane"/>
    <property type="evidence" value="ECO:0007669"/>
    <property type="project" value="UniProtKB-SubCell"/>
</dbReference>
<dbReference type="InterPro" id="IPR038766">
    <property type="entry name" value="Membrane_comp_ABC_pdt"/>
</dbReference>
<dbReference type="Pfam" id="PF02687">
    <property type="entry name" value="FtsX"/>
    <property type="match status" value="2"/>
</dbReference>
<feature type="transmembrane region" description="Helical" evidence="6">
    <location>
        <begin position="374"/>
        <end position="391"/>
    </location>
</feature>
<feature type="transmembrane region" description="Helical" evidence="6">
    <location>
        <begin position="443"/>
        <end position="468"/>
    </location>
</feature>
<feature type="transmembrane region" description="Helical" evidence="6">
    <location>
        <begin position="816"/>
        <end position="842"/>
    </location>
</feature>
<dbReference type="Pfam" id="PF12704">
    <property type="entry name" value="MacB_PCD"/>
    <property type="match status" value="1"/>
</dbReference>
<reference evidence="9 10" key="1">
    <citation type="submission" date="2018-04" db="EMBL/GenBank/DDBJ databases">
        <title>Genomic Encyclopedia of Archaeal and Bacterial Type Strains, Phase II (KMG-II): from individual species to whole genera.</title>
        <authorList>
            <person name="Goeker M."/>
        </authorList>
    </citation>
    <scope>NUCLEOTIDE SEQUENCE [LARGE SCALE GENOMIC DNA]</scope>
    <source>
        <strain evidence="9 10">DSM 25521</strain>
    </source>
</reference>
<feature type="domain" description="ABC3 transporter permease C-terminal" evidence="7">
    <location>
        <begin position="280"/>
        <end position="392"/>
    </location>
</feature>
<evidence type="ECO:0000256" key="5">
    <source>
        <dbReference type="ARBA" id="ARBA00023136"/>
    </source>
</evidence>
<comment type="caution">
    <text evidence="9">The sequence shown here is derived from an EMBL/GenBank/DDBJ whole genome shotgun (WGS) entry which is preliminary data.</text>
</comment>
<keyword evidence="3 6" id="KW-0812">Transmembrane</keyword>
<evidence type="ECO:0000256" key="6">
    <source>
        <dbReference type="SAM" id="Phobius"/>
    </source>
</evidence>
<dbReference type="EMBL" id="PZZL01000009">
    <property type="protein sequence ID" value="PTM51806.1"/>
    <property type="molecule type" value="Genomic_DNA"/>
</dbReference>
<feature type="domain" description="MacB-like periplasmic core" evidence="8">
    <location>
        <begin position="33"/>
        <end position="212"/>
    </location>
</feature>
<feature type="domain" description="ABC3 transporter permease C-terminal" evidence="7">
    <location>
        <begin position="739"/>
        <end position="850"/>
    </location>
</feature>
<evidence type="ECO:0000256" key="2">
    <source>
        <dbReference type="ARBA" id="ARBA00022475"/>
    </source>
</evidence>
<name>A0A2T4YYP7_9HYPH</name>
<dbReference type="OrthoDB" id="9775544at2"/>
<feature type="transmembrane region" description="Helical" evidence="6">
    <location>
        <begin position="312"/>
        <end position="333"/>
    </location>
</feature>
<dbReference type="PANTHER" id="PTHR30287:SF1">
    <property type="entry name" value="INNER MEMBRANE PROTEIN"/>
    <property type="match status" value="1"/>
</dbReference>
<dbReference type="AlphaFoldDB" id="A0A2T4YYP7"/>
<feature type="transmembrane region" description="Helical" evidence="6">
    <location>
        <begin position="276"/>
        <end position="300"/>
    </location>
</feature>
<accession>A0A2T4YYP7</accession>
<keyword evidence="4 6" id="KW-1133">Transmembrane helix</keyword>
<evidence type="ECO:0000313" key="9">
    <source>
        <dbReference type="EMBL" id="PTM51806.1"/>
    </source>
</evidence>
<comment type="subcellular location">
    <subcellularLocation>
        <location evidence="1">Cell membrane</location>
        <topology evidence="1">Multi-pass membrane protein</topology>
    </subcellularLocation>
</comment>
<feature type="transmembrane region" description="Helical" evidence="6">
    <location>
        <begin position="787"/>
        <end position="810"/>
    </location>
</feature>
<dbReference type="InterPro" id="IPR025857">
    <property type="entry name" value="MacB_PCD"/>
</dbReference>
<organism evidence="9 10">
    <name type="scientific">Phreatobacter oligotrophus</name>
    <dbReference type="NCBI Taxonomy" id="1122261"/>
    <lineage>
        <taxon>Bacteria</taxon>
        <taxon>Pseudomonadati</taxon>
        <taxon>Pseudomonadota</taxon>
        <taxon>Alphaproteobacteria</taxon>
        <taxon>Hyphomicrobiales</taxon>
        <taxon>Phreatobacteraceae</taxon>
        <taxon>Phreatobacter</taxon>
    </lineage>
</organism>
<feature type="transmembrane region" description="Helical" evidence="6">
    <location>
        <begin position="29"/>
        <end position="50"/>
    </location>
</feature>
<evidence type="ECO:0000313" key="10">
    <source>
        <dbReference type="Proteomes" id="UP000241808"/>
    </source>
</evidence>
<evidence type="ECO:0000256" key="4">
    <source>
        <dbReference type="ARBA" id="ARBA00022989"/>
    </source>
</evidence>
<keyword evidence="2" id="KW-1003">Cell membrane</keyword>
<dbReference type="InterPro" id="IPR003838">
    <property type="entry name" value="ABC3_permease_C"/>
</dbReference>
<evidence type="ECO:0000256" key="1">
    <source>
        <dbReference type="ARBA" id="ARBA00004651"/>
    </source>
</evidence>
<proteinExistence type="predicted"/>
<protein>
    <submittedName>
        <fullName evidence="9">Putative ABC transport system permease protein</fullName>
    </submittedName>
</protein>
<keyword evidence="5 6" id="KW-0472">Membrane</keyword>
<evidence type="ECO:0000259" key="8">
    <source>
        <dbReference type="Pfam" id="PF12704"/>
    </source>
</evidence>
<gene>
    <name evidence="9" type="ORF">C8P69_10993</name>
</gene>
<feature type="transmembrane region" description="Helical" evidence="6">
    <location>
        <begin position="738"/>
        <end position="757"/>
    </location>
</feature>
<dbReference type="Proteomes" id="UP000241808">
    <property type="component" value="Unassembled WGS sequence"/>
</dbReference>
<evidence type="ECO:0000256" key="3">
    <source>
        <dbReference type="ARBA" id="ARBA00022692"/>
    </source>
</evidence>
<dbReference type="PANTHER" id="PTHR30287">
    <property type="entry name" value="MEMBRANE COMPONENT OF PREDICTED ABC SUPERFAMILY METABOLITE UPTAKE TRANSPORTER"/>
    <property type="match status" value="1"/>
</dbReference>
<evidence type="ECO:0000259" key="7">
    <source>
        <dbReference type="Pfam" id="PF02687"/>
    </source>
</evidence>